<evidence type="ECO:0000256" key="1">
    <source>
        <dbReference type="SAM" id="SignalP"/>
    </source>
</evidence>
<protein>
    <recommendedName>
        <fullName evidence="4">Porin family protein</fullName>
    </recommendedName>
</protein>
<accession>A0A5C8KB86</accession>
<evidence type="ECO:0000313" key="2">
    <source>
        <dbReference type="EMBL" id="TXK48913.1"/>
    </source>
</evidence>
<name>A0A5C8KB86_9BACT</name>
<dbReference type="AlphaFoldDB" id="A0A5C8KB86"/>
<feature type="chain" id="PRO_5022790030" description="Porin family protein" evidence="1">
    <location>
        <begin position="25"/>
        <end position="199"/>
    </location>
</feature>
<dbReference type="RefSeq" id="WP_147921118.1">
    <property type="nucleotide sequence ID" value="NZ_VRTY01000021.1"/>
</dbReference>
<evidence type="ECO:0008006" key="4">
    <source>
        <dbReference type="Google" id="ProtNLM"/>
    </source>
</evidence>
<organism evidence="2 3">
    <name type="scientific">Pontibacter qinzhouensis</name>
    <dbReference type="NCBI Taxonomy" id="2603253"/>
    <lineage>
        <taxon>Bacteria</taxon>
        <taxon>Pseudomonadati</taxon>
        <taxon>Bacteroidota</taxon>
        <taxon>Cytophagia</taxon>
        <taxon>Cytophagales</taxon>
        <taxon>Hymenobacteraceae</taxon>
        <taxon>Pontibacter</taxon>
    </lineage>
</organism>
<feature type="signal peptide" evidence="1">
    <location>
        <begin position="1"/>
        <end position="24"/>
    </location>
</feature>
<dbReference type="EMBL" id="VRTY01000021">
    <property type="protein sequence ID" value="TXK48913.1"/>
    <property type="molecule type" value="Genomic_DNA"/>
</dbReference>
<proteinExistence type="predicted"/>
<dbReference type="OrthoDB" id="1121518at2"/>
<keyword evidence="3" id="KW-1185">Reference proteome</keyword>
<comment type="caution">
    <text evidence="2">The sequence shown here is derived from an EMBL/GenBank/DDBJ whole genome shotgun (WGS) entry which is preliminary data.</text>
</comment>
<gene>
    <name evidence="2" type="ORF">FVR03_07485</name>
</gene>
<sequence length="199" mass="21866">MKHFSALLLLLFSILIFSSSAAQAQPCAPAEEALPTSTGYLGSVEMGFLYGKITNPFNNPPTYMASPSVQIFNGYRAHRLFAIGGTVGFDFYDNILITPIALGLRGELLKTSVSPFYSLDAGYGASFLSGRRSGERPDGGWMLNPALGLRVQTGNNTAYLFSMGYKQQRVDTESMTGWGVRVNERITYKRLSLRLGFMF</sequence>
<reference evidence="2 3" key="1">
    <citation type="submission" date="2019-08" db="EMBL/GenBank/DDBJ databases">
        <authorList>
            <person name="Shi S."/>
        </authorList>
    </citation>
    <scope>NUCLEOTIDE SEQUENCE [LARGE SCALE GENOMIC DNA]</scope>
    <source>
        <strain evidence="2 3">GY10130</strain>
    </source>
</reference>
<keyword evidence="1" id="KW-0732">Signal</keyword>
<dbReference type="Proteomes" id="UP000321926">
    <property type="component" value="Unassembled WGS sequence"/>
</dbReference>
<evidence type="ECO:0000313" key="3">
    <source>
        <dbReference type="Proteomes" id="UP000321926"/>
    </source>
</evidence>